<evidence type="ECO:0000256" key="3">
    <source>
        <dbReference type="ARBA" id="ARBA00022475"/>
    </source>
</evidence>
<dbReference type="SUPFAM" id="SSF46785">
    <property type="entry name" value="Winged helix' DNA-binding domain"/>
    <property type="match status" value="1"/>
</dbReference>
<keyword evidence="7" id="KW-0159">Chromosome partition</keyword>
<evidence type="ECO:0000256" key="7">
    <source>
        <dbReference type="ARBA" id="ARBA00022829"/>
    </source>
</evidence>
<dbReference type="SUPFAM" id="SSF52540">
    <property type="entry name" value="P-loop containing nucleoside triphosphate hydrolases"/>
    <property type="match status" value="1"/>
</dbReference>
<evidence type="ECO:0000256" key="9">
    <source>
        <dbReference type="ARBA" id="ARBA00022989"/>
    </source>
</evidence>
<evidence type="ECO:0000256" key="16">
    <source>
        <dbReference type="SAM" id="Phobius"/>
    </source>
</evidence>
<keyword evidence="9 16" id="KW-1133">Transmembrane helix</keyword>
<dbReference type="InterPro" id="IPR036390">
    <property type="entry name" value="WH_DNA-bd_sf"/>
</dbReference>
<evidence type="ECO:0000256" key="8">
    <source>
        <dbReference type="ARBA" id="ARBA00022840"/>
    </source>
</evidence>
<sequence>MAQKKYTKRKNTIDNRNREWIGIGILAVAAFTFVSVYTQAAGIIGSQWRDLWFAVIGIAAFLLPVAIAVIGVLFLMDMGKRVNYARLSMFTSLCAMILGLIQIWFLPQNTAIDASFSTYISNGISNGLMAKGTGFIGSIIAFVLIRLFGIAGSYIVAIAAVILLLMALTGWSVSATIAHVVGKLAGLKKTVVREEQQSAEESATVKNRKAENAQIMPQNIPPEQSDIKIVAFQQKEEIGIGHPSKITPNTAYSFPSLELLSAAKGQRQTKSKDDVLSSAKMLEDTLASFGISAKVLQVSVGPAITRYEIQPGPGVKVSRIIHLADDIALNLAAPEVRIEAPIPGKAALGIEVPNENISPVLLREVLESKEFINHPSKLAFGLGKDIAGRNVIGDLSSMPHLLIAGATGSGKSVCINAIITSILYKASPEEVKMLMIDPKVVELSLYNGIPHLLIPVVTDPKKAAGALNWAVQEMTSRYKLFADKSTRDIFRYNEMVAPKEALPQIVVIIDELSDLMMVAPGEVEDAICRLAQMARAAGIHLVIATQRPSVDVITGVIKANIPSRIAFAVSSQVDSRTILDGAGAEKLLGKGDMLYYPIGAAKPMRVQGAYVSEKEAERVVDAIKDKQQADYDMAIMEEISSSSQNDHGDNAAYEDELFNTALEMVVQYQQASVSFLQKRLRIGYVRAARLIDEMEARGYIGPYDGSKPRQVLITEEQINDMNKTGG</sequence>
<comment type="similarity">
    <text evidence="2">Belongs to the FtsK/SpoIIIE/SftA family.</text>
</comment>
<dbReference type="HOGENOM" id="CLU_001981_9_2_9"/>
<evidence type="ECO:0000256" key="10">
    <source>
        <dbReference type="ARBA" id="ARBA00023125"/>
    </source>
</evidence>
<dbReference type="InterPro" id="IPR041027">
    <property type="entry name" value="FtsK_alpha"/>
</dbReference>
<keyword evidence="19" id="KW-1185">Reference proteome</keyword>
<keyword evidence="5 16" id="KW-0812">Transmembrane</keyword>
<keyword evidence="10" id="KW-0238">DNA-binding</keyword>
<feature type="domain" description="FtsK" evidence="17">
    <location>
        <begin position="388"/>
        <end position="576"/>
    </location>
</feature>
<dbReference type="eggNOG" id="COG1674">
    <property type="taxonomic scope" value="Bacteria"/>
</dbReference>
<dbReference type="InterPro" id="IPR027417">
    <property type="entry name" value="P-loop_NTPase"/>
</dbReference>
<evidence type="ECO:0000256" key="11">
    <source>
        <dbReference type="ARBA" id="ARBA00023136"/>
    </source>
</evidence>
<dbReference type="Pfam" id="PF09397">
    <property type="entry name" value="FtsK_gamma"/>
    <property type="match status" value="1"/>
</dbReference>
<dbReference type="Proteomes" id="UP000008457">
    <property type="component" value="Chromosome"/>
</dbReference>
<feature type="transmembrane region" description="Helical" evidence="16">
    <location>
        <begin position="20"/>
        <end position="45"/>
    </location>
</feature>
<dbReference type="GO" id="GO:0003677">
    <property type="term" value="F:DNA binding"/>
    <property type="evidence" value="ECO:0007669"/>
    <property type="project" value="UniProtKB-KW"/>
</dbReference>
<dbReference type="InterPro" id="IPR003593">
    <property type="entry name" value="AAA+_ATPase"/>
</dbReference>
<dbReference type="InterPro" id="IPR002543">
    <property type="entry name" value="FtsK_dom"/>
</dbReference>
<dbReference type="InterPro" id="IPR050206">
    <property type="entry name" value="FtsK/SpoIIIE/SftA"/>
</dbReference>
<evidence type="ECO:0000256" key="13">
    <source>
        <dbReference type="ARBA" id="ARBA00024986"/>
    </source>
</evidence>
<dbReference type="InterPro" id="IPR018541">
    <property type="entry name" value="Ftsk_gamma"/>
</dbReference>
<dbReference type="InterPro" id="IPR025199">
    <property type="entry name" value="FtsK_4TM"/>
</dbReference>
<comment type="function">
    <text evidence="13">Essential cell division protein that coordinates cell division and chromosome segregation. The N-terminus is involved in assembly of the cell-division machinery. The C-terminus functions as a DNA motor that moves dsDNA in an ATP-dependent manner towards the dif recombination site, which is located within the replication terminus region. Required for activation of the Xer recombinase, allowing activation of chromosome unlinking by recombination.</text>
</comment>
<protein>
    <submittedName>
        <fullName evidence="18">DNA translocase FtsK</fullName>
    </submittedName>
</protein>
<comment type="subunit">
    <text evidence="14">Homohexamer. Forms a ring that surrounds DNA.</text>
</comment>
<dbReference type="SMART" id="SM00843">
    <property type="entry name" value="Ftsk_gamma"/>
    <property type="match status" value="1"/>
</dbReference>
<gene>
    <name evidence="18" type="ordered locus">Mahau_0945</name>
</gene>
<evidence type="ECO:0000313" key="19">
    <source>
        <dbReference type="Proteomes" id="UP000008457"/>
    </source>
</evidence>
<dbReference type="Pfam" id="PF01580">
    <property type="entry name" value="FtsK_SpoIIIE"/>
    <property type="match status" value="1"/>
</dbReference>
<dbReference type="GO" id="GO:0005524">
    <property type="term" value="F:ATP binding"/>
    <property type="evidence" value="ECO:0007669"/>
    <property type="project" value="UniProtKB-UniRule"/>
</dbReference>
<evidence type="ECO:0000313" key="18">
    <source>
        <dbReference type="EMBL" id="AEE96143.1"/>
    </source>
</evidence>
<reference evidence="19" key="1">
    <citation type="submission" date="2010-11" db="EMBL/GenBank/DDBJ databases">
        <title>The complete genome of Mahella australiensis DSM 15567.</title>
        <authorList>
            <consortium name="US DOE Joint Genome Institute (JGI-PGF)"/>
            <person name="Lucas S."/>
            <person name="Copeland A."/>
            <person name="Lapidus A."/>
            <person name="Bruce D."/>
            <person name="Goodwin L."/>
            <person name="Pitluck S."/>
            <person name="Kyrpides N."/>
            <person name="Mavromatis K."/>
            <person name="Pagani I."/>
            <person name="Ivanova N."/>
            <person name="Teshima H."/>
            <person name="Brettin T."/>
            <person name="Detter J.C."/>
            <person name="Han C."/>
            <person name="Tapia R."/>
            <person name="Land M."/>
            <person name="Hauser L."/>
            <person name="Markowitz V."/>
            <person name="Cheng J.-F."/>
            <person name="Hugenholtz P."/>
            <person name="Woyke T."/>
            <person name="Wu D."/>
            <person name="Spring S."/>
            <person name="Pukall R."/>
            <person name="Steenblock K."/>
            <person name="Schneider S."/>
            <person name="Klenk H.-P."/>
            <person name="Eisen J.A."/>
        </authorList>
    </citation>
    <scope>NUCLEOTIDE SEQUENCE [LARGE SCALE GENOMIC DNA]</scope>
    <source>
        <strain evidence="19">DSM 15567 / CIP 107919 / 50-1 BON</strain>
    </source>
</reference>
<dbReference type="GO" id="GO:0051301">
    <property type="term" value="P:cell division"/>
    <property type="evidence" value="ECO:0007669"/>
    <property type="project" value="UniProtKB-KW"/>
</dbReference>
<evidence type="ECO:0000256" key="5">
    <source>
        <dbReference type="ARBA" id="ARBA00022692"/>
    </source>
</evidence>
<keyword evidence="4" id="KW-0132">Cell division</keyword>
<evidence type="ECO:0000256" key="6">
    <source>
        <dbReference type="ARBA" id="ARBA00022741"/>
    </source>
</evidence>
<evidence type="ECO:0000256" key="4">
    <source>
        <dbReference type="ARBA" id="ARBA00022618"/>
    </source>
</evidence>
<reference evidence="18 19" key="2">
    <citation type="journal article" date="2011" name="Stand. Genomic Sci.">
        <title>Complete genome sequence of Mahella australiensis type strain (50-1 BON).</title>
        <authorList>
            <person name="Sikorski J."/>
            <person name="Teshima H."/>
            <person name="Nolan M."/>
            <person name="Lucas S."/>
            <person name="Hammon N."/>
            <person name="Deshpande S."/>
            <person name="Cheng J.F."/>
            <person name="Pitluck S."/>
            <person name="Liolios K."/>
            <person name="Pagani I."/>
            <person name="Ivanova N."/>
            <person name="Huntemann M."/>
            <person name="Mavromatis K."/>
            <person name="Ovchinikova G."/>
            <person name="Pati A."/>
            <person name="Tapia R."/>
            <person name="Han C."/>
            <person name="Goodwin L."/>
            <person name="Chen A."/>
            <person name="Palaniappan K."/>
            <person name="Land M."/>
            <person name="Hauser L."/>
            <person name="Ngatchou-Djao O.D."/>
            <person name="Rohde M."/>
            <person name="Pukall R."/>
            <person name="Spring S."/>
            <person name="Abt B."/>
            <person name="Goker M."/>
            <person name="Detter J.C."/>
            <person name="Woyke T."/>
            <person name="Bristow J."/>
            <person name="Markowitz V."/>
            <person name="Hugenholtz P."/>
            <person name="Eisen J.A."/>
            <person name="Kyrpides N.C."/>
            <person name="Klenk H.P."/>
            <person name="Lapidus A."/>
        </authorList>
    </citation>
    <scope>NUCLEOTIDE SEQUENCE [LARGE SCALE GENOMIC DNA]</scope>
    <source>
        <strain evidence="19">DSM 15567 / CIP 107919 / 50-1 BON</strain>
    </source>
</reference>
<dbReference type="RefSeq" id="WP_013780573.1">
    <property type="nucleotide sequence ID" value="NC_015520.1"/>
</dbReference>
<feature type="transmembrane region" description="Helical" evidence="16">
    <location>
        <begin position="51"/>
        <end position="75"/>
    </location>
</feature>
<keyword evidence="3" id="KW-1003">Cell membrane</keyword>
<evidence type="ECO:0000256" key="1">
    <source>
        <dbReference type="ARBA" id="ARBA00004651"/>
    </source>
</evidence>
<accession>F4A296</accession>
<dbReference type="GO" id="GO:0007059">
    <property type="term" value="P:chromosome segregation"/>
    <property type="evidence" value="ECO:0007669"/>
    <property type="project" value="UniProtKB-KW"/>
</dbReference>
<dbReference type="Pfam" id="PF13491">
    <property type="entry name" value="FtsK_4TM"/>
    <property type="match status" value="1"/>
</dbReference>
<evidence type="ECO:0000256" key="12">
    <source>
        <dbReference type="ARBA" id="ARBA00023306"/>
    </source>
</evidence>
<proteinExistence type="inferred from homology"/>
<dbReference type="SMART" id="SM00382">
    <property type="entry name" value="AAA"/>
    <property type="match status" value="1"/>
</dbReference>
<keyword evidence="11 16" id="KW-0472">Membrane</keyword>
<dbReference type="PROSITE" id="PS50901">
    <property type="entry name" value="FTSK"/>
    <property type="match status" value="1"/>
</dbReference>
<feature type="transmembrane region" description="Helical" evidence="16">
    <location>
        <begin position="127"/>
        <end position="147"/>
    </location>
</feature>
<keyword evidence="8 15" id="KW-0067">ATP-binding</keyword>
<name>F4A296_MAHA5</name>
<organism evidence="18 19">
    <name type="scientific">Mahella australiensis (strain DSM 15567 / CIP 107919 / 50-1 BON)</name>
    <dbReference type="NCBI Taxonomy" id="697281"/>
    <lineage>
        <taxon>Bacteria</taxon>
        <taxon>Bacillati</taxon>
        <taxon>Bacillota</taxon>
        <taxon>Clostridia</taxon>
        <taxon>Thermoanaerobacterales</taxon>
        <taxon>Thermoanaerobacterales Family IV. Incertae Sedis</taxon>
        <taxon>Mahella</taxon>
    </lineage>
</organism>
<evidence type="ECO:0000256" key="15">
    <source>
        <dbReference type="PROSITE-ProRule" id="PRU00289"/>
    </source>
</evidence>
<dbReference type="PANTHER" id="PTHR22683">
    <property type="entry name" value="SPORULATION PROTEIN RELATED"/>
    <property type="match status" value="1"/>
</dbReference>
<dbReference type="Gene3D" id="1.10.10.10">
    <property type="entry name" value="Winged helix-like DNA-binding domain superfamily/Winged helix DNA-binding domain"/>
    <property type="match status" value="1"/>
</dbReference>
<evidence type="ECO:0000256" key="14">
    <source>
        <dbReference type="ARBA" id="ARBA00025923"/>
    </source>
</evidence>
<keyword evidence="6 15" id="KW-0547">Nucleotide-binding</keyword>
<feature type="transmembrane region" description="Helical" evidence="16">
    <location>
        <begin position="154"/>
        <end position="173"/>
    </location>
</feature>
<dbReference type="Gene3D" id="3.40.50.300">
    <property type="entry name" value="P-loop containing nucleotide triphosphate hydrolases"/>
    <property type="match status" value="1"/>
</dbReference>
<evidence type="ECO:0000259" key="17">
    <source>
        <dbReference type="PROSITE" id="PS50901"/>
    </source>
</evidence>
<comment type="subcellular location">
    <subcellularLocation>
        <location evidence="1">Cell membrane</location>
        <topology evidence="1">Multi-pass membrane protein</topology>
    </subcellularLocation>
</comment>
<dbReference type="EMBL" id="CP002360">
    <property type="protein sequence ID" value="AEE96143.1"/>
    <property type="molecule type" value="Genomic_DNA"/>
</dbReference>
<evidence type="ECO:0000256" key="2">
    <source>
        <dbReference type="ARBA" id="ARBA00006474"/>
    </source>
</evidence>
<keyword evidence="12" id="KW-0131">Cell cycle</keyword>
<feature type="binding site" evidence="15">
    <location>
        <begin position="405"/>
        <end position="412"/>
    </location>
    <ligand>
        <name>ATP</name>
        <dbReference type="ChEBI" id="CHEBI:30616"/>
    </ligand>
</feature>
<dbReference type="GO" id="GO:0005886">
    <property type="term" value="C:plasma membrane"/>
    <property type="evidence" value="ECO:0007669"/>
    <property type="project" value="UniProtKB-SubCell"/>
</dbReference>
<dbReference type="KEGG" id="mas:Mahau_0945"/>
<dbReference type="Gene3D" id="3.30.980.40">
    <property type="match status" value="1"/>
</dbReference>
<dbReference type="PANTHER" id="PTHR22683:SF41">
    <property type="entry name" value="DNA TRANSLOCASE FTSK"/>
    <property type="match status" value="1"/>
</dbReference>
<feature type="transmembrane region" description="Helical" evidence="16">
    <location>
        <begin position="87"/>
        <end position="107"/>
    </location>
</feature>
<dbReference type="AlphaFoldDB" id="F4A296"/>
<dbReference type="CDD" id="cd01127">
    <property type="entry name" value="TrwB_TraG_TraD_VirD4"/>
    <property type="match status" value="1"/>
</dbReference>
<dbReference type="Pfam" id="PF17854">
    <property type="entry name" value="FtsK_alpha"/>
    <property type="match status" value="1"/>
</dbReference>
<dbReference type="STRING" id="697281.Mahau_0945"/>
<dbReference type="InterPro" id="IPR036388">
    <property type="entry name" value="WH-like_DNA-bd_sf"/>
</dbReference>